<name>A0A645FPY1_9ZZZZ</name>
<comment type="caution">
    <text evidence="1">The sequence shown here is derived from an EMBL/GenBank/DDBJ whole genome shotgun (WGS) entry which is preliminary data.</text>
</comment>
<protein>
    <submittedName>
        <fullName evidence="1">Uncharacterized protein</fullName>
    </submittedName>
</protein>
<proteinExistence type="predicted"/>
<sequence length="146" mass="15753">MAGFSGLYQQIVQVGHKAVTELHGLAHNGEDRRVHPGFVGAKEKLPGMDGEARMENTVLHPAYKQLRRRTRTCKAANIMAGVGHARQAEPQPHGDVVLHGLPGGKVISRPGLYITLHAGTTGARNEERAFIGPGFHLRLIGGAHHQ</sequence>
<organism evidence="1">
    <name type="scientific">bioreactor metagenome</name>
    <dbReference type="NCBI Taxonomy" id="1076179"/>
    <lineage>
        <taxon>unclassified sequences</taxon>
        <taxon>metagenomes</taxon>
        <taxon>ecological metagenomes</taxon>
    </lineage>
</organism>
<reference evidence="1" key="1">
    <citation type="submission" date="2019-08" db="EMBL/GenBank/DDBJ databases">
        <authorList>
            <person name="Kucharzyk K."/>
            <person name="Murdoch R.W."/>
            <person name="Higgins S."/>
            <person name="Loffler F."/>
        </authorList>
    </citation>
    <scope>NUCLEOTIDE SEQUENCE</scope>
</reference>
<accession>A0A645FPY1</accession>
<evidence type="ECO:0000313" key="1">
    <source>
        <dbReference type="EMBL" id="MPN16488.1"/>
    </source>
</evidence>
<dbReference type="AlphaFoldDB" id="A0A645FPY1"/>
<dbReference type="EMBL" id="VSSQ01063447">
    <property type="protein sequence ID" value="MPN16488.1"/>
    <property type="molecule type" value="Genomic_DNA"/>
</dbReference>
<gene>
    <name evidence="1" type="ORF">SDC9_163832</name>
</gene>